<evidence type="ECO:0000259" key="3">
    <source>
        <dbReference type="Pfam" id="PF25954"/>
    </source>
</evidence>
<keyword evidence="5" id="KW-1185">Reference proteome</keyword>
<reference evidence="4 5" key="1">
    <citation type="submission" date="2018-02" db="EMBL/GenBank/DDBJ databases">
        <title>Genome sequencing of Solimonas sp. HR-BB.</title>
        <authorList>
            <person name="Lee Y."/>
            <person name="Jeon C.O."/>
        </authorList>
    </citation>
    <scope>NUCLEOTIDE SEQUENCE [LARGE SCALE GENOMIC DNA]</scope>
    <source>
        <strain evidence="4 5">HR-BB</strain>
    </source>
</reference>
<dbReference type="PANTHER" id="PTHR30469">
    <property type="entry name" value="MULTIDRUG RESISTANCE PROTEIN MDTA"/>
    <property type="match status" value="1"/>
</dbReference>
<dbReference type="Pfam" id="PF25954">
    <property type="entry name" value="Beta-barrel_RND_2"/>
    <property type="match status" value="1"/>
</dbReference>
<name>A0A2S5TB19_9GAMM</name>
<dbReference type="AlphaFoldDB" id="A0A2S5TB19"/>
<dbReference type="InterPro" id="IPR006143">
    <property type="entry name" value="RND_pump_MFP"/>
</dbReference>
<dbReference type="PANTHER" id="PTHR30469:SF15">
    <property type="entry name" value="HLYD FAMILY OF SECRETION PROTEINS"/>
    <property type="match status" value="1"/>
</dbReference>
<organism evidence="4 5">
    <name type="scientific">Solimonas fluminis</name>
    <dbReference type="NCBI Taxonomy" id="2086571"/>
    <lineage>
        <taxon>Bacteria</taxon>
        <taxon>Pseudomonadati</taxon>
        <taxon>Pseudomonadota</taxon>
        <taxon>Gammaproteobacteria</taxon>
        <taxon>Nevskiales</taxon>
        <taxon>Nevskiaceae</taxon>
        <taxon>Solimonas</taxon>
    </lineage>
</organism>
<proteinExistence type="inferred from homology"/>
<accession>A0A2S5TB19</accession>
<feature type="domain" description="CusB-like beta-barrel" evidence="3">
    <location>
        <begin position="221"/>
        <end position="288"/>
    </location>
</feature>
<dbReference type="Gene3D" id="2.40.30.170">
    <property type="match status" value="1"/>
</dbReference>
<dbReference type="GO" id="GO:1990281">
    <property type="term" value="C:efflux pump complex"/>
    <property type="evidence" value="ECO:0007669"/>
    <property type="project" value="TreeGrafter"/>
</dbReference>
<sequence length="370" mass="38966">MTVQAGIIGGGRRPLSILLAMLGPVLLSACGGEAEPPAAPQPVLTVEVISPQRETWPDALVASGEVAAWQEAVIGAEVGGVRLDEVLVNVGDSVRKGQLLARFSEDSLRADLARLDAMVAEASANLEKARADAARADRLESLDAMAKQTGQMYRTQARVAEAQLASAQAQHRAQALKLRYARVVAPDDGVISGRAATVGAVSPMGTELFRMVRRNRLEWRAEVTANAMQRLQPGASATLTTLDGRTVAGKLRQLSPTVDSGTRNGLAYVDLPADSGLAAGMYLTGRFALPAREALTVPEAAIVQRDGNQYLMQVDGQSRVHLVKVGTGRRQGESIELQGRVDPAARYVKSGGAFLSEGVLVQVVPAGPAP</sequence>
<keyword evidence="2" id="KW-0175">Coiled coil</keyword>
<gene>
    <name evidence="4" type="ORF">C3942_20285</name>
</gene>
<dbReference type="EMBL" id="PSNW01000016">
    <property type="protein sequence ID" value="PPE72038.1"/>
    <property type="molecule type" value="Genomic_DNA"/>
</dbReference>
<evidence type="ECO:0000313" key="5">
    <source>
        <dbReference type="Proteomes" id="UP000238220"/>
    </source>
</evidence>
<comment type="similarity">
    <text evidence="1">Belongs to the membrane fusion protein (MFP) (TC 8.A.1) family.</text>
</comment>
<dbReference type="InterPro" id="IPR058792">
    <property type="entry name" value="Beta-barrel_RND_2"/>
</dbReference>
<dbReference type="Gene3D" id="1.10.287.470">
    <property type="entry name" value="Helix hairpin bin"/>
    <property type="match status" value="1"/>
</dbReference>
<dbReference type="NCBIfam" id="TIGR01730">
    <property type="entry name" value="RND_mfp"/>
    <property type="match status" value="1"/>
</dbReference>
<evidence type="ECO:0000256" key="1">
    <source>
        <dbReference type="ARBA" id="ARBA00009477"/>
    </source>
</evidence>
<evidence type="ECO:0000313" key="4">
    <source>
        <dbReference type="EMBL" id="PPE72038.1"/>
    </source>
</evidence>
<comment type="caution">
    <text evidence="4">The sequence shown here is derived from an EMBL/GenBank/DDBJ whole genome shotgun (WGS) entry which is preliminary data.</text>
</comment>
<dbReference type="OrthoDB" id="7265739at2"/>
<evidence type="ECO:0000256" key="2">
    <source>
        <dbReference type="SAM" id="Coils"/>
    </source>
</evidence>
<feature type="coiled-coil region" evidence="2">
    <location>
        <begin position="112"/>
        <end position="179"/>
    </location>
</feature>
<protein>
    <submittedName>
        <fullName evidence="4">Efflux transporter periplasmic adaptor subunit</fullName>
    </submittedName>
</protein>
<dbReference type="RefSeq" id="WP_104232194.1">
    <property type="nucleotide sequence ID" value="NZ_PSNW01000016.1"/>
</dbReference>
<dbReference type="SUPFAM" id="SSF111369">
    <property type="entry name" value="HlyD-like secretion proteins"/>
    <property type="match status" value="1"/>
</dbReference>
<dbReference type="Gene3D" id="2.40.420.20">
    <property type="match status" value="1"/>
</dbReference>
<dbReference type="Proteomes" id="UP000238220">
    <property type="component" value="Unassembled WGS sequence"/>
</dbReference>
<dbReference type="GO" id="GO:0015562">
    <property type="term" value="F:efflux transmembrane transporter activity"/>
    <property type="evidence" value="ECO:0007669"/>
    <property type="project" value="TreeGrafter"/>
</dbReference>
<dbReference type="Gene3D" id="2.40.50.100">
    <property type="match status" value="1"/>
</dbReference>